<dbReference type="Proteomes" id="UP000494040">
    <property type="component" value="Unassembled WGS sequence"/>
</dbReference>
<dbReference type="AlphaFoldDB" id="A0A8I6S835"/>
<dbReference type="GO" id="GO:0005737">
    <property type="term" value="C:cytoplasm"/>
    <property type="evidence" value="ECO:0007669"/>
    <property type="project" value="TreeGrafter"/>
</dbReference>
<evidence type="ECO:0000256" key="1">
    <source>
        <dbReference type="ARBA" id="ARBA00022884"/>
    </source>
</evidence>
<dbReference type="InterPro" id="IPR014720">
    <property type="entry name" value="dsRBD_dom"/>
</dbReference>
<reference evidence="4" key="1">
    <citation type="submission" date="2022-01" db="UniProtKB">
        <authorList>
            <consortium name="EnsemblMetazoa"/>
        </authorList>
    </citation>
    <scope>IDENTIFICATION</scope>
</reference>
<dbReference type="SUPFAM" id="SSF54768">
    <property type="entry name" value="dsRNA-binding domain-like"/>
    <property type="match status" value="2"/>
</dbReference>
<dbReference type="Pfam" id="PF00035">
    <property type="entry name" value="dsrm"/>
    <property type="match status" value="2"/>
</dbReference>
<keyword evidence="5" id="KW-1185">Reference proteome</keyword>
<proteinExistence type="predicted"/>
<accession>A0A8I6S835</accession>
<dbReference type="GO" id="GO:0016442">
    <property type="term" value="C:RISC complex"/>
    <property type="evidence" value="ECO:0007669"/>
    <property type="project" value="TreeGrafter"/>
</dbReference>
<dbReference type="GO" id="GO:0030422">
    <property type="term" value="P:siRNA processing"/>
    <property type="evidence" value="ECO:0007669"/>
    <property type="project" value="TreeGrafter"/>
</dbReference>
<evidence type="ECO:0000313" key="5">
    <source>
        <dbReference type="Proteomes" id="UP000494040"/>
    </source>
</evidence>
<dbReference type="GO" id="GO:0070920">
    <property type="term" value="P:regulation of regulatory ncRNA processing"/>
    <property type="evidence" value="ECO:0007669"/>
    <property type="project" value="TreeGrafter"/>
</dbReference>
<dbReference type="SMART" id="SM00358">
    <property type="entry name" value="DSRM"/>
    <property type="match status" value="2"/>
</dbReference>
<evidence type="ECO:0000256" key="2">
    <source>
        <dbReference type="PROSITE-ProRule" id="PRU00266"/>
    </source>
</evidence>
<dbReference type="RefSeq" id="XP_014258625.1">
    <property type="nucleotide sequence ID" value="XM_014403139.2"/>
</dbReference>
<feature type="domain" description="DRBM" evidence="3">
    <location>
        <begin position="219"/>
        <end position="286"/>
    </location>
</feature>
<dbReference type="GO" id="GO:0070578">
    <property type="term" value="C:RISC-loading complex"/>
    <property type="evidence" value="ECO:0007669"/>
    <property type="project" value="TreeGrafter"/>
</dbReference>
<keyword evidence="1 2" id="KW-0694">RNA-binding</keyword>
<evidence type="ECO:0000259" key="3">
    <source>
        <dbReference type="PROSITE" id="PS50137"/>
    </source>
</evidence>
<dbReference type="PROSITE" id="PS50137">
    <property type="entry name" value="DS_RBD"/>
    <property type="match status" value="2"/>
</dbReference>
<dbReference type="EnsemblMetazoa" id="XM_014403139.2">
    <property type="protein sequence ID" value="XP_014258625.1"/>
    <property type="gene ID" value="LOC106672044"/>
</dbReference>
<dbReference type="Gene3D" id="3.30.160.20">
    <property type="match status" value="2"/>
</dbReference>
<dbReference type="PANTHER" id="PTHR46205">
    <property type="entry name" value="LOQUACIOUS, ISOFORM B"/>
    <property type="match status" value="1"/>
</dbReference>
<name>A0A8I6S835_CIMLE</name>
<protein>
    <recommendedName>
        <fullName evidence="3">DRBM domain-containing protein</fullName>
    </recommendedName>
</protein>
<dbReference type="GeneID" id="106672044"/>
<evidence type="ECO:0000313" key="4">
    <source>
        <dbReference type="EnsemblMetazoa" id="XP_014258625.1"/>
    </source>
</evidence>
<dbReference type="KEGG" id="clec:106672044"/>
<dbReference type="GO" id="GO:0035197">
    <property type="term" value="F:siRNA binding"/>
    <property type="evidence" value="ECO:0007669"/>
    <property type="project" value="TreeGrafter"/>
</dbReference>
<dbReference type="PANTHER" id="PTHR46205:SF3">
    <property type="entry name" value="LOQUACIOUS, ISOFORM B"/>
    <property type="match status" value="1"/>
</dbReference>
<dbReference type="CDD" id="cd00048">
    <property type="entry name" value="DSRM_SF"/>
    <property type="match status" value="2"/>
</dbReference>
<feature type="domain" description="DRBM" evidence="3">
    <location>
        <begin position="35"/>
        <end position="100"/>
    </location>
</feature>
<sequence length="318" mass="36285">MEVPKLSPDASLGMMELDVPIDVDDDVKLLNPNESPLKILSELFRGEGPIYKFSSFDKYGMKVFVCTVTVRNKVTGVGKYYNKKIAKYHAAVNALKKLGFKVDFDINVEPDQMAIDDVPKHEPTAKNQIACYKDIDCDVKNLVPIKMEPLDDLTESDELFKSCKKARFELRNIDDIGQPLMKRIENRTNNLAFLWYDYEIFDKSKRYRLRTSGSNMLENPIGYINERCTKHQVPWPVYTVMNLPSSKPHIFKASISLGGLRFTGTARSKRCAKWCAARQLVEFVCQTFGADWFGDSDDEYEELDSILGIGKSNKLSLM</sequence>
<dbReference type="GO" id="GO:0005634">
    <property type="term" value="C:nucleus"/>
    <property type="evidence" value="ECO:0007669"/>
    <property type="project" value="TreeGrafter"/>
</dbReference>
<organism evidence="4 5">
    <name type="scientific">Cimex lectularius</name>
    <name type="common">Bed bug</name>
    <name type="synonym">Acanthia lectularia</name>
    <dbReference type="NCBI Taxonomy" id="79782"/>
    <lineage>
        <taxon>Eukaryota</taxon>
        <taxon>Metazoa</taxon>
        <taxon>Ecdysozoa</taxon>
        <taxon>Arthropoda</taxon>
        <taxon>Hexapoda</taxon>
        <taxon>Insecta</taxon>
        <taxon>Pterygota</taxon>
        <taxon>Neoptera</taxon>
        <taxon>Paraneoptera</taxon>
        <taxon>Hemiptera</taxon>
        <taxon>Heteroptera</taxon>
        <taxon>Panheteroptera</taxon>
        <taxon>Cimicomorpha</taxon>
        <taxon>Cimicidae</taxon>
        <taxon>Cimex</taxon>
    </lineage>
</organism>
<dbReference type="InterPro" id="IPR051247">
    <property type="entry name" value="RLC_Component"/>
</dbReference>
<dbReference type="GO" id="GO:0003725">
    <property type="term" value="F:double-stranded RNA binding"/>
    <property type="evidence" value="ECO:0007669"/>
    <property type="project" value="TreeGrafter"/>
</dbReference>